<proteinExistence type="inferred from homology"/>
<gene>
    <name evidence="3" type="ORF">F6X53_13675</name>
</gene>
<comment type="similarity">
    <text evidence="1">Belongs to the AHA1 family.</text>
</comment>
<evidence type="ECO:0000256" key="1">
    <source>
        <dbReference type="ARBA" id="ARBA00006817"/>
    </source>
</evidence>
<dbReference type="CDD" id="cd07814">
    <property type="entry name" value="SRPBCC_CalC_Aha1-like"/>
    <property type="match status" value="1"/>
</dbReference>
<dbReference type="Pfam" id="PF08327">
    <property type="entry name" value="AHSA1"/>
    <property type="match status" value="1"/>
</dbReference>
<keyword evidence="4" id="KW-1185">Reference proteome</keyword>
<comment type="caution">
    <text evidence="3">The sequence shown here is derived from an EMBL/GenBank/DDBJ whole genome shotgun (WGS) entry which is preliminary data.</text>
</comment>
<dbReference type="Proteomes" id="UP000474159">
    <property type="component" value="Unassembled WGS sequence"/>
</dbReference>
<accession>A0A6L3SXZ6</accession>
<sequence>MTGTVALVRRIEAPCAAVFRAWADPATLRRWLVPGDAVSIAAAVDFRVGGAYRIETEGRDGARHVFAGRYRELIPDRLIVKSWTYEGPARILCGMETLLTVALAPIGLDATELRLTHARIGSEDARSAYLADWPGCLDDLQCLLQ</sequence>
<dbReference type="RefSeq" id="WP_151000630.1">
    <property type="nucleotide sequence ID" value="NZ_BPQY01000567.1"/>
</dbReference>
<dbReference type="InterPro" id="IPR023393">
    <property type="entry name" value="START-like_dom_sf"/>
</dbReference>
<feature type="domain" description="Activator of Hsp90 ATPase homologue 1/2-like C-terminal" evidence="2">
    <location>
        <begin position="13"/>
        <end position="144"/>
    </location>
</feature>
<dbReference type="Gene3D" id="3.30.530.20">
    <property type="match status" value="1"/>
</dbReference>
<dbReference type="EMBL" id="VZZK01000012">
    <property type="protein sequence ID" value="KAB1078729.1"/>
    <property type="molecule type" value="Genomic_DNA"/>
</dbReference>
<evidence type="ECO:0000313" key="3">
    <source>
        <dbReference type="EMBL" id="KAB1078729.1"/>
    </source>
</evidence>
<evidence type="ECO:0000313" key="4">
    <source>
        <dbReference type="Proteomes" id="UP000474159"/>
    </source>
</evidence>
<dbReference type="OrthoDB" id="9805228at2"/>
<organism evidence="3 4">
    <name type="scientific">Methylobacterium soli</name>
    <dbReference type="NCBI Taxonomy" id="553447"/>
    <lineage>
        <taxon>Bacteria</taxon>
        <taxon>Pseudomonadati</taxon>
        <taxon>Pseudomonadota</taxon>
        <taxon>Alphaproteobacteria</taxon>
        <taxon>Hyphomicrobiales</taxon>
        <taxon>Methylobacteriaceae</taxon>
        <taxon>Methylobacterium</taxon>
    </lineage>
</organism>
<dbReference type="SUPFAM" id="SSF55961">
    <property type="entry name" value="Bet v1-like"/>
    <property type="match status" value="1"/>
</dbReference>
<evidence type="ECO:0000259" key="2">
    <source>
        <dbReference type="Pfam" id="PF08327"/>
    </source>
</evidence>
<reference evidence="3 4" key="1">
    <citation type="submission" date="2019-09" db="EMBL/GenBank/DDBJ databases">
        <title>YIM 48816 draft genome.</title>
        <authorList>
            <person name="Jiang L."/>
        </authorList>
    </citation>
    <scope>NUCLEOTIDE SEQUENCE [LARGE SCALE GENOMIC DNA]</scope>
    <source>
        <strain evidence="3 4">YIM 48816</strain>
    </source>
</reference>
<dbReference type="AlphaFoldDB" id="A0A6L3SXZ6"/>
<dbReference type="InterPro" id="IPR013538">
    <property type="entry name" value="ASHA1/2-like_C"/>
</dbReference>
<name>A0A6L3SXZ6_9HYPH</name>
<protein>
    <submittedName>
        <fullName evidence="3">SRPBCC domain-containing protein</fullName>
    </submittedName>
</protein>